<keyword evidence="2" id="KW-0472">Membrane</keyword>
<dbReference type="Gene3D" id="1.10.150.20">
    <property type="entry name" value="5' to 3' exonuclease, C-terminal subdomain"/>
    <property type="match status" value="1"/>
</dbReference>
<dbReference type="EMBL" id="QQNB01000001">
    <property type="protein sequence ID" value="RDE07316.1"/>
    <property type="molecule type" value="Genomic_DNA"/>
</dbReference>
<evidence type="ECO:0000256" key="1">
    <source>
        <dbReference type="SAM" id="MobiDB-lite"/>
    </source>
</evidence>
<organism evidence="3 4">
    <name type="scientific">Sphingomonas aracearum</name>
    <dbReference type="NCBI Taxonomy" id="2283317"/>
    <lineage>
        <taxon>Bacteria</taxon>
        <taxon>Pseudomonadati</taxon>
        <taxon>Pseudomonadota</taxon>
        <taxon>Alphaproteobacteria</taxon>
        <taxon>Sphingomonadales</taxon>
        <taxon>Sphingomonadaceae</taxon>
        <taxon>Sphingomonas</taxon>
    </lineage>
</organism>
<name>A0A369VY44_9SPHN</name>
<proteinExistence type="predicted"/>
<dbReference type="AlphaFoldDB" id="A0A369VY44"/>
<dbReference type="RefSeq" id="WP_114686896.1">
    <property type="nucleotide sequence ID" value="NZ_QQNB01000001.1"/>
</dbReference>
<protein>
    <submittedName>
        <fullName evidence="3">Uncharacterized protein</fullName>
    </submittedName>
</protein>
<keyword evidence="2" id="KW-0812">Transmembrane</keyword>
<reference evidence="3 4" key="1">
    <citation type="submission" date="2018-07" db="EMBL/GenBank/DDBJ databases">
        <title>a novel species of Sphingomonas isolated from the rhizosphere soil of Araceae plant.</title>
        <authorList>
            <person name="Zhiyong W."/>
            <person name="Qinglan Z."/>
            <person name="Zhiwei F."/>
            <person name="Ding X."/>
            <person name="Gejiao W."/>
            <person name="Shixue Z."/>
        </authorList>
    </citation>
    <scope>NUCLEOTIDE SEQUENCE [LARGE SCALE GENOMIC DNA]</scope>
    <source>
        <strain evidence="3 4">WZY 27</strain>
    </source>
</reference>
<dbReference type="OrthoDB" id="9807941at2"/>
<keyword evidence="2" id="KW-1133">Transmembrane helix</keyword>
<evidence type="ECO:0000256" key="2">
    <source>
        <dbReference type="SAM" id="Phobius"/>
    </source>
</evidence>
<dbReference type="Proteomes" id="UP000253918">
    <property type="component" value="Unassembled WGS sequence"/>
</dbReference>
<feature type="compositionally biased region" description="Pro residues" evidence="1">
    <location>
        <begin position="76"/>
        <end position="93"/>
    </location>
</feature>
<evidence type="ECO:0000313" key="4">
    <source>
        <dbReference type="Proteomes" id="UP000253918"/>
    </source>
</evidence>
<feature type="transmembrane region" description="Helical" evidence="2">
    <location>
        <begin position="20"/>
        <end position="43"/>
    </location>
</feature>
<comment type="caution">
    <text evidence="3">The sequence shown here is derived from an EMBL/GenBank/DDBJ whole genome shotgun (WGS) entry which is preliminary data.</text>
</comment>
<gene>
    <name evidence="3" type="ORF">DVW87_06745</name>
</gene>
<evidence type="ECO:0000313" key="3">
    <source>
        <dbReference type="EMBL" id="RDE07316.1"/>
    </source>
</evidence>
<feature type="region of interest" description="Disordered" evidence="1">
    <location>
        <begin position="60"/>
        <end position="132"/>
    </location>
</feature>
<keyword evidence="4" id="KW-1185">Reference proteome</keyword>
<sequence length="266" mass="27427">MDDQGAAQHAGGAASMMEGWTTASLILIAVLALLAVAVIVWGIRLKRRRVAADRQVIESREERGIDPQPRTGEDQPPAPTPVPTSPAAAPAPVPELRAAPPVAPSPPPLADTPPVPVPAPATPPAGMPDTPIDREERDARAEAPLADEPIAAAAPMDASPASLAVDLDTAAEPAPAPGAETLTGPAAGSLPLNRLKGLGPKLAAQLAELGYTDVQQIADLSPAEADALDARLGAFKGRMARDRWIEQARLLTTNRAAYEAEFGKLG</sequence>
<feature type="compositionally biased region" description="Pro residues" evidence="1">
    <location>
        <begin position="101"/>
        <end position="126"/>
    </location>
</feature>
<accession>A0A369VY44</accession>